<dbReference type="Pfam" id="PF02595">
    <property type="entry name" value="Gly_kinase"/>
    <property type="match status" value="1"/>
</dbReference>
<dbReference type="PANTHER" id="PTHR21599:SF0">
    <property type="entry name" value="GLYCERATE KINASE"/>
    <property type="match status" value="1"/>
</dbReference>
<gene>
    <name evidence="1" type="ORF">METZ01_LOCUS389727</name>
</gene>
<evidence type="ECO:0008006" key="2">
    <source>
        <dbReference type="Google" id="ProtNLM"/>
    </source>
</evidence>
<dbReference type="PANTHER" id="PTHR21599">
    <property type="entry name" value="GLYCERATE KINASE"/>
    <property type="match status" value="1"/>
</dbReference>
<dbReference type="NCBIfam" id="TIGR00045">
    <property type="entry name" value="glycerate kinase"/>
    <property type="match status" value="1"/>
</dbReference>
<proteinExistence type="predicted"/>
<reference evidence="1" key="1">
    <citation type="submission" date="2018-05" db="EMBL/GenBank/DDBJ databases">
        <authorList>
            <person name="Lanie J.A."/>
            <person name="Ng W.-L."/>
            <person name="Kazmierczak K.M."/>
            <person name="Andrzejewski T.M."/>
            <person name="Davidsen T.M."/>
            <person name="Wayne K.J."/>
            <person name="Tettelin H."/>
            <person name="Glass J.I."/>
            <person name="Rusch D."/>
            <person name="Podicherti R."/>
            <person name="Tsui H.-C.T."/>
            <person name="Winkler M.E."/>
        </authorList>
    </citation>
    <scope>NUCLEOTIDE SEQUENCE</scope>
</reference>
<dbReference type="GO" id="GO:0008887">
    <property type="term" value="F:glycerate kinase activity"/>
    <property type="evidence" value="ECO:0007669"/>
    <property type="project" value="InterPro"/>
</dbReference>
<feature type="non-terminal residue" evidence="1">
    <location>
        <position position="290"/>
    </location>
</feature>
<dbReference type="SUPFAM" id="SSF110738">
    <property type="entry name" value="Glycerate kinase I"/>
    <property type="match status" value="1"/>
</dbReference>
<dbReference type="EMBL" id="UINC01146254">
    <property type="protein sequence ID" value="SVD36873.1"/>
    <property type="molecule type" value="Genomic_DNA"/>
</dbReference>
<feature type="non-terminal residue" evidence="1">
    <location>
        <position position="1"/>
    </location>
</feature>
<dbReference type="GO" id="GO:0031388">
    <property type="term" value="P:organic acid phosphorylation"/>
    <property type="evidence" value="ECO:0007669"/>
    <property type="project" value="InterPro"/>
</dbReference>
<dbReference type="InterPro" id="IPR018193">
    <property type="entry name" value="Glyc_kinase_flavodox-like_fold"/>
</dbReference>
<evidence type="ECO:0000313" key="1">
    <source>
        <dbReference type="EMBL" id="SVD36873.1"/>
    </source>
</evidence>
<protein>
    <recommendedName>
        <fullName evidence="2">Glycerate kinase</fullName>
    </recommendedName>
</protein>
<dbReference type="InterPro" id="IPR004381">
    <property type="entry name" value="Glycerate_kinase"/>
</dbReference>
<name>A0A382URH9_9ZZZZ</name>
<accession>A0A382URH9</accession>
<dbReference type="InterPro" id="IPR036129">
    <property type="entry name" value="Glycerate_kinase_sf"/>
</dbReference>
<dbReference type="Gene3D" id="3.90.1510.10">
    <property type="entry name" value="Glycerate kinase, domain 2"/>
    <property type="match status" value="1"/>
</dbReference>
<organism evidence="1">
    <name type="scientific">marine metagenome</name>
    <dbReference type="NCBI Taxonomy" id="408172"/>
    <lineage>
        <taxon>unclassified sequences</taxon>
        <taxon>metagenomes</taxon>
        <taxon>ecological metagenomes</taxon>
    </lineage>
</organism>
<dbReference type="AlphaFoldDB" id="A0A382URH9"/>
<sequence>IGKEVPSEYCIQKETNTAIIEMAKASGLQMLPEKLRDPMKTTSYGTGQLILDAVKNDIKKIILFIGGSATNDIGVGMLEALGYKYYNSKNERVIGLVENIETIIRIDNPKIMEKLKEVSFVVACDVSNTLLGPDGATYSYGKQKGANNNQLDILEKCLKHFSDVAKKHNTVDYTKSEGAGAAGGVGFSAMSFLDAEFQSGFKLIEKLIGLKNKIRQNNYDLIITGEGSIDKQTSNGKLIMHLGKIGKKYSIPVIAFGGIVKEKLQDLNLPGITRLKQISPDGCDLSSAIQ</sequence>